<reference evidence="1 2" key="1">
    <citation type="submission" date="2021-05" db="EMBL/GenBank/DDBJ databases">
        <title>A Polyphasic approach of four new species of the genus Ohtaekwangia: Ohtaekwangia histidinii sp. nov., Ohtaekwangia cretensis sp. nov., Ohtaekwangia indiensis sp. nov., Ohtaekwangia reichenbachii sp. nov. from diverse environment.</title>
        <authorList>
            <person name="Octaviana S."/>
        </authorList>
    </citation>
    <scope>NUCLEOTIDE SEQUENCE [LARGE SCALE GENOMIC DNA]</scope>
    <source>
        <strain evidence="1 2">PWU5</strain>
    </source>
</reference>
<gene>
    <name evidence="1" type="ORF">KK062_09240</name>
</gene>
<sequence length="192" mass="21389">MSEGVQGTTRLVPKIPGFMLFETTLTAFSDTWYDIYRTTGDDIPGKMKRLDGPFEYSVNADALSWKTSGDVDFVQLYAAEYSGYSTAWLAIGPGGEQKIKLPTIPDDVPMQQNAVRTFAALAANYLGNAVLTEYPEFVGYQEALVKPYLAPENTSFPNEQILRFYSDGYNGGRLDALERKAKHFLTDIRLGK</sequence>
<name>A0AAP2DYJ9_9BACT</name>
<keyword evidence="2" id="KW-1185">Reference proteome</keyword>
<proteinExistence type="predicted"/>
<comment type="caution">
    <text evidence="1">The sequence shown here is derived from an EMBL/GenBank/DDBJ whole genome shotgun (WGS) entry which is preliminary data.</text>
</comment>
<dbReference type="EMBL" id="JAHESE010000006">
    <property type="protein sequence ID" value="MBT1708407.1"/>
    <property type="molecule type" value="Genomic_DNA"/>
</dbReference>
<evidence type="ECO:0000313" key="1">
    <source>
        <dbReference type="EMBL" id="MBT1708407.1"/>
    </source>
</evidence>
<dbReference type="RefSeq" id="WP_254083999.1">
    <property type="nucleotide sequence ID" value="NZ_JAHESE010000006.1"/>
</dbReference>
<evidence type="ECO:0000313" key="2">
    <source>
        <dbReference type="Proteomes" id="UP001319080"/>
    </source>
</evidence>
<dbReference type="Proteomes" id="UP001319080">
    <property type="component" value="Unassembled WGS sequence"/>
</dbReference>
<protein>
    <submittedName>
        <fullName evidence="1">Uncharacterized protein</fullName>
    </submittedName>
</protein>
<accession>A0AAP2DYJ9</accession>
<organism evidence="1 2">
    <name type="scientific">Dawidia cretensis</name>
    <dbReference type="NCBI Taxonomy" id="2782350"/>
    <lineage>
        <taxon>Bacteria</taxon>
        <taxon>Pseudomonadati</taxon>
        <taxon>Bacteroidota</taxon>
        <taxon>Cytophagia</taxon>
        <taxon>Cytophagales</taxon>
        <taxon>Chryseotaleaceae</taxon>
        <taxon>Dawidia</taxon>
    </lineage>
</organism>
<dbReference type="AlphaFoldDB" id="A0AAP2DYJ9"/>